<dbReference type="GO" id="GO:0005524">
    <property type="term" value="F:ATP binding"/>
    <property type="evidence" value="ECO:0007669"/>
    <property type="project" value="UniProtKB-KW"/>
</dbReference>
<dbReference type="InterPro" id="IPR017871">
    <property type="entry name" value="ABC_transporter-like_CS"/>
</dbReference>
<dbReference type="Pfam" id="PF00005">
    <property type="entry name" value="ABC_tran"/>
    <property type="match status" value="1"/>
</dbReference>
<feature type="domain" description="ABC transporter" evidence="9">
    <location>
        <begin position="20"/>
        <end position="267"/>
    </location>
</feature>
<dbReference type="CDD" id="cd03257">
    <property type="entry name" value="ABC_NikE_OppD_transporters"/>
    <property type="match status" value="1"/>
</dbReference>
<reference evidence="11" key="1">
    <citation type="journal article" date="2019" name="Int. J. Syst. Evol. Microbiol.">
        <title>The Global Catalogue of Microorganisms (GCM) 10K type strain sequencing project: providing services to taxonomists for standard genome sequencing and annotation.</title>
        <authorList>
            <consortium name="The Broad Institute Genomics Platform"/>
            <consortium name="The Broad Institute Genome Sequencing Center for Infectious Disease"/>
            <person name="Wu L."/>
            <person name="Ma J."/>
        </authorList>
    </citation>
    <scope>NUCLEOTIDE SEQUENCE [LARGE SCALE GENOMIC DNA]</scope>
    <source>
        <strain evidence="11">JCM 12607</strain>
    </source>
</reference>
<evidence type="ECO:0000256" key="5">
    <source>
        <dbReference type="ARBA" id="ARBA00022741"/>
    </source>
</evidence>
<evidence type="ECO:0000256" key="6">
    <source>
        <dbReference type="ARBA" id="ARBA00022840"/>
    </source>
</evidence>
<dbReference type="EMBL" id="JBHTGL010000008">
    <property type="protein sequence ID" value="MFD0623936.1"/>
    <property type="molecule type" value="Genomic_DNA"/>
</dbReference>
<dbReference type="Proteomes" id="UP001596915">
    <property type="component" value="Unassembled WGS sequence"/>
</dbReference>
<dbReference type="SUPFAM" id="SSF52540">
    <property type="entry name" value="P-loop containing nucleoside triphosphate hydrolases"/>
    <property type="match status" value="1"/>
</dbReference>
<organism evidence="10 11">
    <name type="scientific">Streptomyces sanglieri</name>
    <dbReference type="NCBI Taxonomy" id="193460"/>
    <lineage>
        <taxon>Bacteria</taxon>
        <taxon>Bacillati</taxon>
        <taxon>Actinomycetota</taxon>
        <taxon>Actinomycetes</taxon>
        <taxon>Kitasatosporales</taxon>
        <taxon>Streptomycetaceae</taxon>
        <taxon>Streptomyces</taxon>
    </lineage>
</organism>
<evidence type="ECO:0000256" key="2">
    <source>
        <dbReference type="ARBA" id="ARBA00005417"/>
    </source>
</evidence>
<dbReference type="SMART" id="SM00382">
    <property type="entry name" value="AAA"/>
    <property type="match status" value="1"/>
</dbReference>
<keyword evidence="3" id="KW-0813">Transport</keyword>
<keyword evidence="5" id="KW-0547">Nucleotide-binding</keyword>
<dbReference type="PANTHER" id="PTHR43297">
    <property type="entry name" value="OLIGOPEPTIDE TRANSPORT ATP-BINDING PROTEIN APPD"/>
    <property type="match status" value="1"/>
</dbReference>
<keyword evidence="4" id="KW-1003">Cell membrane</keyword>
<dbReference type="PROSITE" id="PS00211">
    <property type="entry name" value="ABC_TRANSPORTER_1"/>
    <property type="match status" value="1"/>
</dbReference>
<protein>
    <submittedName>
        <fullName evidence="10">ABC transporter ATP-binding protein</fullName>
    </submittedName>
</protein>
<sequence length="371" mass="39261">MTEAVRETAPGAVREPVLSVRDLSVSFRSDTRTVHAVDGVSYDLFPGEVLAVVGESGCGKSVTSMAVMGLLPPTAQIGGSIRLGGRELAGASEKELQKVRGKDIAMIFQEPMTSLNPVLTIGRQIGEVLRRHQGLSRKEARARAVELLDLVGIPAPQRRVEEYPHQLSGGMRQRVMIAIAVACDPCVLIADEPTTALDVTVQAGILEVLQSLRERLGTAIVLVTHDLGVVADAADRVLVMYAGRTVEQAPVHDLFGSARHPYTRGLLGAVLRPGGEGKRRLPEIPGLVPSLDSQPDACTFAPRCGRADDTCTGGRPGFRPIHPVAGAGARHRAACWHPYGADEPSGAERPATTGATDEPTAAARPDQEAGK</sequence>
<keyword evidence="11" id="KW-1185">Reference proteome</keyword>
<keyword evidence="7" id="KW-0472">Membrane</keyword>
<dbReference type="PROSITE" id="PS50893">
    <property type="entry name" value="ABC_TRANSPORTER_2"/>
    <property type="match status" value="1"/>
</dbReference>
<feature type="region of interest" description="Disordered" evidence="8">
    <location>
        <begin position="340"/>
        <end position="371"/>
    </location>
</feature>
<gene>
    <name evidence="10" type="ORF">ACFQ2K_15310</name>
</gene>
<dbReference type="NCBIfam" id="TIGR01727">
    <property type="entry name" value="oligo_HPY"/>
    <property type="match status" value="1"/>
</dbReference>
<dbReference type="InterPro" id="IPR003439">
    <property type="entry name" value="ABC_transporter-like_ATP-bd"/>
</dbReference>
<dbReference type="InterPro" id="IPR050388">
    <property type="entry name" value="ABC_Ni/Peptide_Import"/>
</dbReference>
<dbReference type="InterPro" id="IPR013563">
    <property type="entry name" value="Oligopep_ABC_C"/>
</dbReference>
<evidence type="ECO:0000313" key="11">
    <source>
        <dbReference type="Proteomes" id="UP001596915"/>
    </source>
</evidence>
<accession>A0ABW2WQU8</accession>
<evidence type="ECO:0000256" key="8">
    <source>
        <dbReference type="SAM" id="MobiDB-lite"/>
    </source>
</evidence>
<evidence type="ECO:0000259" key="9">
    <source>
        <dbReference type="PROSITE" id="PS50893"/>
    </source>
</evidence>
<evidence type="ECO:0000256" key="3">
    <source>
        <dbReference type="ARBA" id="ARBA00022448"/>
    </source>
</evidence>
<comment type="similarity">
    <text evidence="2">Belongs to the ABC transporter superfamily.</text>
</comment>
<comment type="caution">
    <text evidence="10">The sequence shown here is derived from an EMBL/GenBank/DDBJ whole genome shotgun (WGS) entry which is preliminary data.</text>
</comment>
<dbReference type="InterPro" id="IPR003593">
    <property type="entry name" value="AAA+_ATPase"/>
</dbReference>
<evidence type="ECO:0000256" key="4">
    <source>
        <dbReference type="ARBA" id="ARBA00022475"/>
    </source>
</evidence>
<evidence type="ECO:0000256" key="1">
    <source>
        <dbReference type="ARBA" id="ARBA00004202"/>
    </source>
</evidence>
<evidence type="ECO:0000256" key="7">
    <source>
        <dbReference type="ARBA" id="ARBA00023136"/>
    </source>
</evidence>
<dbReference type="Pfam" id="PF08352">
    <property type="entry name" value="oligo_HPY"/>
    <property type="match status" value="1"/>
</dbReference>
<dbReference type="InterPro" id="IPR027417">
    <property type="entry name" value="P-loop_NTPase"/>
</dbReference>
<dbReference type="PANTHER" id="PTHR43297:SF2">
    <property type="entry name" value="DIPEPTIDE TRANSPORT ATP-BINDING PROTEIN DPPD"/>
    <property type="match status" value="1"/>
</dbReference>
<name>A0ABW2WQU8_9ACTN</name>
<keyword evidence="6 10" id="KW-0067">ATP-binding</keyword>
<proteinExistence type="inferred from homology"/>
<evidence type="ECO:0000313" key="10">
    <source>
        <dbReference type="EMBL" id="MFD0623936.1"/>
    </source>
</evidence>
<comment type="subcellular location">
    <subcellularLocation>
        <location evidence="1">Cell membrane</location>
        <topology evidence="1">Peripheral membrane protein</topology>
    </subcellularLocation>
</comment>
<dbReference type="Gene3D" id="3.40.50.300">
    <property type="entry name" value="P-loop containing nucleotide triphosphate hydrolases"/>
    <property type="match status" value="1"/>
</dbReference>